<evidence type="ECO:0000256" key="1">
    <source>
        <dbReference type="SAM" id="Phobius"/>
    </source>
</evidence>
<keyword evidence="1" id="KW-1133">Transmembrane helix</keyword>
<gene>
    <name evidence="2" type="ORF">SAMN05446037_1001294</name>
</gene>
<protein>
    <recommendedName>
        <fullName evidence="4">Flagellar motility protein MotE, a chaperone for MotC folding</fullName>
    </recommendedName>
</protein>
<dbReference type="EMBL" id="FZOJ01000001">
    <property type="protein sequence ID" value="SNR89787.1"/>
    <property type="molecule type" value="Genomic_DNA"/>
</dbReference>
<dbReference type="OrthoDB" id="1705722at2"/>
<name>A0A239A2B8_9FIRM</name>
<feature type="transmembrane region" description="Helical" evidence="1">
    <location>
        <begin position="16"/>
        <end position="37"/>
    </location>
</feature>
<dbReference type="RefSeq" id="WP_089281076.1">
    <property type="nucleotide sequence ID" value="NZ_FZOJ01000001.1"/>
</dbReference>
<dbReference type="AlphaFoldDB" id="A0A239A2B8"/>
<evidence type="ECO:0000313" key="3">
    <source>
        <dbReference type="Proteomes" id="UP000198304"/>
    </source>
</evidence>
<dbReference type="Proteomes" id="UP000198304">
    <property type="component" value="Unassembled WGS sequence"/>
</dbReference>
<accession>A0A239A2B8</accession>
<evidence type="ECO:0008006" key="4">
    <source>
        <dbReference type="Google" id="ProtNLM"/>
    </source>
</evidence>
<organism evidence="2 3">
    <name type="scientific">Anaerovirgula multivorans</name>
    <dbReference type="NCBI Taxonomy" id="312168"/>
    <lineage>
        <taxon>Bacteria</taxon>
        <taxon>Bacillati</taxon>
        <taxon>Bacillota</taxon>
        <taxon>Clostridia</taxon>
        <taxon>Peptostreptococcales</taxon>
        <taxon>Natronincolaceae</taxon>
        <taxon>Anaerovirgula</taxon>
    </lineage>
</organism>
<sequence>MTTSLQENEKTSNLKGIIVVIIAFLLIPLMTITIMYASNENFRYTTNNFLRILPGNAGGYFRRLPTKEEKENIKVQIAKFYIALEEDRLVDKLLIIKGEDNNLYDDLLILLSKENPMKMRSVKENLRNTQLQSNVLGRVLEEINQEKATKINEYTDYYASLKVTDAILEIERTYKSGELKSEELPLIFENFSTDASANLLIYLDDSISERALYGIKEAKRREIEKKIQEIHSRQNELIRLANIYEKESLEEKMDDLGTNNKFRAQDLAVIYKNMSIKSGGQILADVKDNDFITNLYDQIDAFEMLNKETKQLSSQLAEAIEIFQNYDTKVKELVGIYEKMSLQELTNIIEEMAKSNRNYQRYLIGDEEIIFTEEQLVLDVISQLKPKKAAELLEQLKTQRSVDLSKKYIVER</sequence>
<keyword evidence="3" id="KW-1185">Reference proteome</keyword>
<keyword evidence="1" id="KW-0812">Transmembrane</keyword>
<dbReference type="SUPFAM" id="SSF158791">
    <property type="entry name" value="MgtE N-terminal domain-like"/>
    <property type="match status" value="1"/>
</dbReference>
<keyword evidence="1" id="KW-0472">Membrane</keyword>
<proteinExistence type="predicted"/>
<evidence type="ECO:0000313" key="2">
    <source>
        <dbReference type="EMBL" id="SNR89787.1"/>
    </source>
</evidence>
<reference evidence="2 3" key="1">
    <citation type="submission" date="2017-06" db="EMBL/GenBank/DDBJ databases">
        <authorList>
            <person name="Kim H.J."/>
            <person name="Triplett B.A."/>
        </authorList>
    </citation>
    <scope>NUCLEOTIDE SEQUENCE [LARGE SCALE GENOMIC DNA]</scope>
    <source>
        <strain evidence="2 3">SCA</strain>
    </source>
</reference>